<reference evidence="8" key="1">
    <citation type="journal article" date="2015" name="Nature">
        <title>Complex archaea that bridge the gap between prokaryotes and eukaryotes.</title>
        <authorList>
            <person name="Spang A."/>
            <person name="Saw J.H."/>
            <person name="Jorgensen S.L."/>
            <person name="Zaremba-Niedzwiedzka K."/>
            <person name="Martijn J."/>
            <person name="Lind A.E."/>
            <person name="van Eijk R."/>
            <person name="Schleper C."/>
            <person name="Guy L."/>
            <person name="Ettema T.J."/>
        </authorList>
    </citation>
    <scope>NUCLEOTIDE SEQUENCE</scope>
</reference>
<dbReference type="Gene3D" id="1.10.287.130">
    <property type="match status" value="1"/>
</dbReference>
<keyword evidence="5" id="KW-0418">Kinase</keyword>
<dbReference type="InterPro" id="IPR036097">
    <property type="entry name" value="HisK_dim/P_sf"/>
</dbReference>
<feature type="transmembrane region" description="Helical" evidence="6">
    <location>
        <begin position="20"/>
        <end position="41"/>
    </location>
</feature>
<dbReference type="EC" id="2.7.13.3" evidence="2"/>
<evidence type="ECO:0000313" key="8">
    <source>
        <dbReference type="EMBL" id="KKN57132.1"/>
    </source>
</evidence>
<dbReference type="GO" id="GO:0005886">
    <property type="term" value="C:plasma membrane"/>
    <property type="evidence" value="ECO:0007669"/>
    <property type="project" value="TreeGrafter"/>
</dbReference>
<evidence type="ECO:0000256" key="1">
    <source>
        <dbReference type="ARBA" id="ARBA00000085"/>
    </source>
</evidence>
<dbReference type="PANTHER" id="PTHR45436:SF5">
    <property type="entry name" value="SENSOR HISTIDINE KINASE TRCS"/>
    <property type="match status" value="1"/>
</dbReference>
<comment type="catalytic activity">
    <reaction evidence="1">
        <text>ATP + protein L-histidine = ADP + protein N-phospho-L-histidine.</text>
        <dbReference type="EC" id="2.7.13.3"/>
    </reaction>
</comment>
<name>A0A0F9S4E0_9ZZZZ</name>
<dbReference type="EMBL" id="LAZR01000818">
    <property type="protein sequence ID" value="KKN57132.1"/>
    <property type="molecule type" value="Genomic_DNA"/>
</dbReference>
<evidence type="ECO:0000256" key="4">
    <source>
        <dbReference type="ARBA" id="ARBA00022679"/>
    </source>
</evidence>
<dbReference type="CDD" id="cd00082">
    <property type="entry name" value="HisKA"/>
    <property type="match status" value="1"/>
</dbReference>
<keyword evidence="4" id="KW-0808">Transferase</keyword>
<gene>
    <name evidence="8" type="ORF">LCGC14_0565490</name>
</gene>
<comment type="caution">
    <text evidence="8">The sequence shown here is derived from an EMBL/GenBank/DDBJ whole genome shotgun (WGS) entry which is preliminary data.</text>
</comment>
<dbReference type="SMART" id="SM00388">
    <property type="entry name" value="HisKA"/>
    <property type="match status" value="1"/>
</dbReference>
<evidence type="ECO:0000259" key="7">
    <source>
        <dbReference type="SMART" id="SM00388"/>
    </source>
</evidence>
<dbReference type="InterPro" id="IPR050428">
    <property type="entry name" value="TCS_sensor_his_kinase"/>
</dbReference>
<keyword evidence="6" id="KW-1133">Transmembrane helix</keyword>
<dbReference type="InterPro" id="IPR003661">
    <property type="entry name" value="HisK_dim/P_dom"/>
</dbReference>
<dbReference type="AlphaFoldDB" id="A0A0F9S4E0"/>
<keyword evidence="3" id="KW-0597">Phosphoprotein</keyword>
<dbReference type="GO" id="GO:0000155">
    <property type="term" value="F:phosphorelay sensor kinase activity"/>
    <property type="evidence" value="ECO:0007669"/>
    <property type="project" value="InterPro"/>
</dbReference>
<evidence type="ECO:0000256" key="5">
    <source>
        <dbReference type="ARBA" id="ARBA00022777"/>
    </source>
</evidence>
<evidence type="ECO:0000256" key="3">
    <source>
        <dbReference type="ARBA" id="ARBA00022553"/>
    </source>
</evidence>
<accession>A0A0F9S4E0</accession>
<dbReference type="PANTHER" id="PTHR45436">
    <property type="entry name" value="SENSOR HISTIDINE KINASE YKOH"/>
    <property type="match status" value="1"/>
</dbReference>
<dbReference type="SUPFAM" id="SSF47384">
    <property type="entry name" value="Homodimeric domain of signal transducing histidine kinase"/>
    <property type="match status" value="1"/>
</dbReference>
<proteinExistence type="predicted"/>
<evidence type="ECO:0000256" key="6">
    <source>
        <dbReference type="SAM" id="Phobius"/>
    </source>
</evidence>
<keyword evidence="6" id="KW-0812">Transmembrane</keyword>
<protein>
    <recommendedName>
        <fullName evidence="2">histidine kinase</fullName>
        <ecNumber evidence="2">2.7.13.3</ecNumber>
    </recommendedName>
</protein>
<sequence length="382" mass="40991">MKIYETLARGNFPKTYTGKILLVSFIGVHVPMFGAVAYVLLADTKPFLEQLDVLSAMLLATLIGTGGTMFVMKELLAPVRAASEAADLYLRNRQIPRLPTKYTDSAGVLMSSVQECVTRLDASLSLTEGRYHQLERDHSEQFRTLSGMKHDFRTPLTQILGFASLMKAEAIGPIGNTTYQSFVQKIGASGQQLLETLNSLIDLSDSQSLSQIGQDSEHLDLVALARDAVNIEHMHAEMRNVEVEVRAPAELELFTVKSVAKNLTEAMLHAAISITPTHGAVSLAIEATETGACLLVESCGGQLSLEDVPPKLATGLGGLKSGAGTLSATPESSTPMTLRLSLIDTLCRSVGAQIRLTQTEGVSFSMHVELDAATSEMLSLAA</sequence>
<dbReference type="Pfam" id="PF00512">
    <property type="entry name" value="HisKA"/>
    <property type="match status" value="1"/>
</dbReference>
<feature type="domain" description="Signal transduction histidine kinase dimerisation/phosphoacceptor" evidence="7">
    <location>
        <begin position="140"/>
        <end position="209"/>
    </location>
</feature>
<keyword evidence="6" id="KW-0472">Membrane</keyword>
<organism evidence="8">
    <name type="scientific">marine sediment metagenome</name>
    <dbReference type="NCBI Taxonomy" id="412755"/>
    <lineage>
        <taxon>unclassified sequences</taxon>
        <taxon>metagenomes</taxon>
        <taxon>ecological metagenomes</taxon>
    </lineage>
</organism>
<evidence type="ECO:0000256" key="2">
    <source>
        <dbReference type="ARBA" id="ARBA00012438"/>
    </source>
</evidence>